<reference evidence="5 6" key="1">
    <citation type="submission" date="2023-01" db="EMBL/GenBank/DDBJ databases">
        <title>Novel species of the genus Asticcacaulis isolated from rivers.</title>
        <authorList>
            <person name="Lu H."/>
        </authorList>
    </citation>
    <scope>NUCLEOTIDE SEQUENCE [LARGE SCALE GENOMIC DNA]</scope>
    <source>
        <strain evidence="5 6">DXS10W</strain>
    </source>
</reference>
<feature type="domain" description="RNA polymerase sigma factor 70 region 4 type 2" evidence="3">
    <location>
        <begin position="104"/>
        <end position="153"/>
    </location>
</feature>
<accession>A0ABT5IBL3</accession>
<dbReference type="SUPFAM" id="SSF88946">
    <property type="entry name" value="Sigma2 domain of RNA polymerase sigma factors"/>
    <property type="match status" value="1"/>
</dbReference>
<comment type="subunit">
    <text evidence="1">Interacts transiently with the RNA polymerase catalytic core formed by RpoA, RpoB, RpoC and RpoZ (2 alpha, 1 beta, 1 beta' and 1 omega subunit) to form the RNA polymerase holoenzyme that can initiate transcription.</text>
</comment>
<sequence>MIADFESHRRYLIGVAYRMLGTVAEAEDVVQEAYIRTRDTETVVHPRAFLTRVVTRLSLDVLKSAHRQRVTYVGPWLPEPLHDISDFTGARAVEGLSDDLSIGLLYALERLSPLERAAFLLHDVFGVGFADIAATLERSDAACRQLAARARKAVRRDKTPAARFAVTPDDERAFLEAFLEASQSGDVSALEALLTRDVTLHSDGGGKVSAALNVLEGRDRVLKFMVGIYQKFRQHTVVRVEYVQANGALSVLSHHTDGTRDLLTIETHDGRARAIYFVRNPDKLKRFQGLGR</sequence>
<evidence type="ECO:0000313" key="6">
    <source>
        <dbReference type="Proteomes" id="UP001216595"/>
    </source>
</evidence>
<evidence type="ECO:0000259" key="3">
    <source>
        <dbReference type="Pfam" id="PF08281"/>
    </source>
</evidence>
<dbReference type="Gene3D" id="3.10.450.50">
    <property type="match status" value="1"/>
</dbReference>
<name>A0ABT5IBL3_9CAUL</name>
<dbReference type="RefSeq" id="WP_272740314.1">
    <property type="nucleotide sequence ID" value="NZ_JAQQKW010000002.1"/>
</dbReference>
<organism evidence="5 6">
    <name type="scientific">Asticcacaulis currens</name>
    <dbReference type="NCBI Taxonomy" id="2984210"/>
    <lineage>
        <taxon>Bacteria</taxon>
        <taxon>Pseudomonadati</taxon>
        <taxon>Pseudomonadota</taxon>
        <taxon>Alphaproteobacteria</taxon>
        <taxon>Caulobacterales</taxon>
        <taxon>Caulobacteraceae</taxon>
        <taxon>Asticcacaulis</taxon>
    </lineage>
</organism>
<evidence type="ECO:0000256" key="1">
    <source>
        <dbReference type="ARBA" id="ARBA00011344"/>
    </source>
</evidence>
<dbReference type="InterPro" id="IPR007627">
    <property type="entry name" value="RNA_pol_sigma70_r2"/>
</dbReference>
<dbReference type="InterPro" id="IPR013325">
    <property type="entry name" value="RNA_pol_sigma_r2"/>
</dbReference>
<dbReference type="EMBL" id="JAQQKW010000002">
    <property type="protein sequence ID" value="MDC7693554.1"/>
    <property type="molecule type" value="Genomic_DNA"/>
</dbReference>
<dbReference type="Pfam" id="PF08281">
    <property type="entry name" value="Sigma70_r4_2"/>
    <property type="match status" value="1"/>
</dbReference>
<dbReference type="Proteomes" id="UP001216595">
    <property type="component" value="Unassembled WGS sequence"/>
</dbReference>
<evidence type="ECO:0000313" key="5">
    <source>
        <dbReference type="EMBL" id="MDC7693554.1"/>
    </source>
</evidence>
<dbReference type="InterPro" id="IPR013249">
    <property type="entry name" value="RNA_pol_sigma70_r4_t2"/>
</dbReference>
<dbReference type="Pfam" id="PF12680">
    <property type="entry name" value="SnoaL_2"/>
    <property type="match status" value="1"/>
</dbReference>
<comment type="caution">
    <text evidence="5">The sequence shown here is derived from an EMBL/GenBank/DDBJ whole genome shotgun (WGS) entry which is preliminary data.</text>
</comment>
<evidence type="ECO:0000259" key="4">
    <source>
        <dbReference type="Pfam" id="PF12680"/>
    </source>
</evidence>
<dbReference type="SUPFAM" id="SSF54427">
    <property type="entry name" value="NTF2-like"/>
    <property type="match status" value="1"/>
</dbReference>
<protein>
    <submittedName>
        <fullName evidence="5">RNA polymerase sigma factor SigJ</fullName>
    </submittedName>
</protein>
<dbReference type="InterPro" id="IPR032710">
    <property type="entry name" value="NTF2-like_dom_sf"/>
</dbReference>
<feature type="domain" description="SnoaL-like" evidence="4">
    <location>
        <begin position="176"/>
        <end position="271"/>
    </location>
</feature>
<dbReference type="InterPro" id="IPR013324">
    <property type="entry name" value="RNA_pol_sigma_r3/r4-like"/>
</dbReference>
<evidence type="ECO:0000259" key="2">
    <source>
        <dbReference type="Pfam" id="PF04542"/>
    </source>
</evidence>
<dbReference type="NCBIfam" id="NF007214">
    <property type="entry name" value="PRK09636.1"/>
    <property type="match status" value="1"/>
</dbReference>
<dbReference type="Pfam" id="PF04542">
    <property type="entry name" value="Sigma70_r2"/>
    <property type="match status" value="1"/>
</dbReference>
<dbReference type="InterPro" id="IPR037401">
    <property type="entry name" value="SnoaL-like"/>
</dbReference>
<proteinExistence type="predicted"/>
<dbReference type="SUPFAM" id="SSF88659">
    <property type="entry name" value="Sigma3 and sigma4 domains of RNA polymerase sigma factors"/>
    <property type="match status" value="1"/>
</dbReference>
<gene>
    <name evidence="5" type="primary">sigJ</name>
    <name evidence="5" type="ORF">PQU94_04580</name>
</gene>
<feature type="domain" description="RNA polymerase sigma-70 region 2" evidence="2">
    <location>
        <begin position="5"/>
        <end position="67"/>
    </location>
</feature>
<dbReference type="Gene3D" id="1.10.10.10">
    <property type="entry name" value="Winged helix-like DNA-binding domain superfamily/Winged helix DNA-binding domain"/>
    <property type="match status" value="1"/>
</dbReference>
<dbReference type="PANTHER" id="PTHR30173">
    <property type="entry name" value="SIGMA 19 FACTOR"/>
    <property type="match status" value="1"/>
</dbReference>
<dbReference type="Gene3D" id="1.10.1740.10">
    <property type="match status" value="1"/>
</dbReference>
<dbReference type="InterPro" id="IPR052704">
    <property type="entry name" value="ECF_Sigma-70_Domain"/>
</dbReference>
<keyword evidence="6" id="KW-1185">Reference proteome</keyword>
<dbReference type="PANTHER" id="PTHR30173:SF36">
    <property type="entry name" value="ECF RNA POLYMERASE SIGMA FACTOR SIGJ"/>
    <property type="match status" value="1"/>
</dbReference>
<dbReference type="InterPro" id="IPR036388">
    <property type="entry name" value="WH-like_DNA-bd_sf"/>
</dbReference>